<dbReference type="SUPFAM" id="SSF53850">
    <property type="entry name" value="Periplasmic binding protein-like II"/>
    <property type="match status" value="1"/>
</dbReference>
<accession>A0A1M6ZAV4</accession>
<dbReference type="Gene3D" id="3.40.190.10">
    <property type="entry name" value="Periplasmic binding protein-like II"/>
    <property type="match status" value="1"/>
</dbReference>
<keyword evidence="2" id="KW-0762">Sugar transport</keyword>
<dbReference type="PROSITE" id="PS51257">
    <property type="entry name" value="PROKAR_LIPOPROTEIN"/>
    <property type="match status" value="1"/>
</dbReference>
<dbReference type="PANTHER" id="PTHR43649">
    <property type="entry name" value="ARABINOSE-BINDING PROTEIN-RELATED"/>
    <property type="match status" value="1"/>
</dbReference>
<keyword evidence="3" id="KW-1185">Reference proteome</keyword>
<protein>
    <submittedName>
        <fullName evidence="2">Multiple sugar transport system substrate-binding protein</fullName>
    </submittedName>
</protein>
<dbReference type="OrthoDB" id="383937at2"/>
<gene>
    <name evidence="2" type="ORF">SAMN02745136_04532</name>
</gene>
<sequence>MKRFARLLSTALTAILLMSAVLSGCSPKNDDKTATSSTGKDTKTVTLKFYTSTDEVTNKQLKWPEFIDEFEKKNPGIKVEMAPLVANVNNDEYKKKVDLMIAAGEQIDLVKSSALYELTEWIDNGVIEPLDDYAKNAGVNLSDEYKGVTPYKGKIYAIPEEITQWLVFINKDMLDAAGLPMPSRDWTWDDYREYAKKLTKGEGANKIYGSFMNDWSNFFSVGTQSEIMDDPFFTEDNKLNFENPVFRDGLQYRYDLENVDKSQVPYVDMSSQKLLYRNQFFSGKVAMVCMGSWMVSDIQLLDKYPHTFKTTFATYPRWSKDSKPNTSQLDGAGFGWSINAKSKNKEAAYKFLTALTSEGLEIGHKKWTPWKKANSDEVIKGIIGPDESLYDLEALKSVIYDPQRVDNVVTRSGPGESEIIDAFTSEAEKYFVGGQSLDATMKNTIDKANAIVEKAEK</sequence>
<dbReference type="InterPro" id="IPR006059">
    <property type="entry name" value="SBP"/>
</dbReference>
<dbReference type="AlphaFoldDB" id="A0A1M6ZAV4"/>
<dbReference type="InterPro" id="IPR050490">
    <property type="entry name" value="Bact_solute-bd_prot1"/>
</dbReference>
<dbReference type="Proteomes" id="UP000184386">
    <property type="component" value="Unassembled WGS sequence"/>
</dbReference>
<evidence type="ECO:0000256" key="1">
    <source>
        <dbReference type="SAM" id="SignalP"/>
    </source>
</evidence>
<dbReference type="CDD" id="cd13585">
    <property type="entry name" value="PBP2_TMBP_like"/>
    <property type="match status" value="1"/>
</dbReference>
<organism evidence="2 3">
    <name type="scientific">Anaerocolumna jejuensis DSM 15929</name>
    <dbReference type="NCBI Taxonomy" id="1121322"/>
    <lineage>
        <taxon>Bacteria</taxon>
        <taxon>Bacillati</taxon>
        <taxon>Bacillota</taxon>
        <taxon>Clostridia</taxon>
        <taxon>Lachnospirales</taxon>
        <taxon>Lachnospiraceae</taxon>
        <taxon>Anaerocolumna</taxon>
    </lineage>
</organism>
<keyword evidence="2" id="KW-0813">Transport</keyword>
<proteinExistence type="predicted"/>
<dbReference type="RefSeq" id="WP_073279311.1">
    <property type="nucleotide sequence ID" value="NZ_FRAC01000028.1"/>
</dbReference>
<dbReference type="EMBL" id="FRAC01000028">
    <property type="protein sequence ID" value="SHL27598.1"/>
    <property type="molecule type" value="Genomic_DNA"/>
</dbReference>
<name>A0A1M6ZAV4_9FIRM</name>
<reference evidence="2 3" key="1">
    <citation type="submission" date="2016-11" db="EMBL/GenBank/DDBJ databases">
        <authorList>
            <person name="Jaros S."/>
            <person name="Januszkiewicz K."/>
            <person name="Wedrychowicz H."/>
        </authorList>
    </citation>
    <scope>NUCLEOTIDE SEQUENCE [LARGE SCALE GENOMIC DNA]</scope>
    <source>
        <strain evidence="2 3">DSM 15929</strain>
    </source>
</reference>
<dbReference type="STRING" id="1121322.SAMN02745136_04532"/>
<evidence type="ECO:0000313" key="3">
    <source>
        <dbReference type="Proteomes" id="UP000184386"/>
    </source>
</evidence>
<evidence type="ECO:0000313" key="2">
    <source>
        <dbReference type="EMBL" id="SHL27598.1"/>
    </source>
</evidence>
<dbReference type="Pfam" id="PF01547">
    <property type="entry name" value="SBP_bac_1"/>
    <property type="match status" value="1"/>
</dbReference>
<keyword evidence="1" id="KW-0732">Signal</keyword>
<dbReference type="PANTHER" id="PTHR43649:SF30">
    <property type="entry name" value="ABC TRANSPORTER SUBSTRATE-BINDING PROTEIN"/>
    <property type="match status" value="1"/>
</dbReference>
<feature type="chain" id="PRO_5038740831" evidence="1">
    <location>
        <begin position="24"/>
        <end position="457"/>
    </location>
</feature>
<feature type="signal peptide" evidence="1">
    <location>
        <begin position="1"/>
        <end position="23"/>
    </location>
</feature>